<dbReference type="Pfam" id="PF00158">
    <property type="entry name" value="Sigma54_activat"/>
    <property type="match status" value="1"/>
</dbReference>
<evidence type="ECO:0000256" key="1">
    <source>
        <dbReference type="ARBA" id="ARBA00022741"/>
    </source>
</evidence>
<dbReference type="InterPro" id="IPR009057">
    <property type="entry name" value="Homeodomain-like_sf"/>
</dbReference>
<sequence length="365" mass="40450">MTQHWTNVQFGAQNTDSAIAVVDGIIAGNSPVMQQVKQHIALVGASVAPVLVQGETGTGKELVAEALHAVSGRTGELVAVNCAAIPAELLESELFGHEKGAFTGAEGRKIGRFEQACGGTLFLDEIGDMPPALQVKLLRVLETRKIRRLGSMQEIDVDFRLVTATHRDLTSQEEVQFREDLYFRVAVFQIGLPSLAKRVTDIPLILDRMIKGYKANDVTFDEPLFDETGMRALQSHTWRGNIRELRNTLIRASVMFPGQVVTGDMVKHFLLNAGMPYIDGCAPQSDAVMPETHDLPSPDQFRYLNDAEGQDLDLRVYLRDIEVALIETALEKTSYCVSRAATQLRLRRTTLIEKMKKYGLNREVA</sequence>
<dbReference type="InterPro" id="IPR003593">
    <property type="entry name" value="AAA+_ATPase"/>
</dbReference>
<dbReference type="PROSITE" id="PS00675">
    <property type="entry name" value="SIGMA54_INTERACT_1"/>
    <property type="match status" value="1"/>
</dbReference>
<dbReference type="PANTHER" id="PTHR32071:SF117">
    <property type="entry name" value="PTS-DEPENDENT DIHYDROXYACETONE KINASE OPERON REGULATORY PROTEIN-RELATED"/>
    <property type="match status" value="1"/>
</dbReference>
<dbReference type="Pfam" id="PF02954">
    <property type="entry name" value="HTH_8"/>
    <property type="match status" value="1"/>
</dbReference>
<evidence type="ECO:0000259" key="7">
    <source>
        <dbReference type="PROSITE" id="PS50045"/>
    </source>
</evidence>
<dbReference type="InterPro" id="IPR002078">
    <property type="entry name" value="Sigma_54_int"/>
</dbReference>
<dbReference type="InterPro" id="IPR058031">
    <property type="entry name" value="AAA_lid_NorR"/>
</dbReference>
<organism evidence="8 9">
    <name type="scientific">Marivivens donghaensis</name>
    <dbReference type="NCBI Taxonomy" id="1699413"/>
    <lineage>
        <taxon>Bacteria</taxon>
        <taxon>Pseudomonadati</taxon>
        <taxon>Pseudomonadota</taxon>
        <taxon>Alphaproteobacteria</taxon>
        <taxon>Rhodobacterales</taxon>
        <taxon>Paracoccaceae</taxon>
        <taxon>Marivivens group</taxon>
        <taxon>Marivivens</taxon>
    </lineage>
</organism>
<dbReference type="Gene3D" id="1.10.8.60">
    <property type="match status" value="1"/>
</dbReference>
<keyword evidence="2" id="KW-0067">ATP-binding</keyword>
<keyword evidence="3" id="KW-0902">Two-component regulatory system</keyword>
<gene>
    <name evidence="8" type="ORF">HCZ30_00295</name>
</gene>
<evidence type="ECO:0000313" key="8">
    <source>
        <dbReference type="EMBL" id="NIY70868.1"/>
    </source>
</evidence>
<dbReference type="Pfam" id="PF25601">
    <property type="entry name" value="AAA_lid_14"/>
    <property type="match status" value="1"/>
</dbReference>
<reference evidence="8 9" key="1">
    <citation type="submission" date="2020-03" db="EMBL/GenBank/DDBJ databases">
        <title>Bacterial isolates of synthetic phycosphere.</title>
        <authorList>
            <person name="Fu H."/>
            <person name="Moran M.A."/>
        </authorList>
    </citation>
    <scope>NUCLEOTIDE SEQUENCE [LARGE SCALE GENOMIC DNA]</scope>
    <source>
        <strain evidence="8 9">HF1</strain>
    </source>
</reference>
<evidence type="ECO:0000256" key="2">
    <source>
        <dbReference type="ARBA" id="ARBA00022840"/>
    </source>
</evidence>
<dbReference type="PANTHER" id="PTHR32071">
    <property type="entry name" value="TRANSCRIPTIONAL REGULATORY PROTEIN"/>
    <property type="match status" value="1"/>
</dbReference>
<dbReference type="InterPro" id="IPR025662">
    <property type="entry name" value="Sigma_54_int_dom_ATP-bd_1"/>
</dbReference>
<keyword evidence="4" id="KW-0805">Transcription regulation</keyword>
<dbReference type="Gene3D" id="3.40.50.300">
    <property type="entry name" value="P-loop containing nucleotide triphosphate hydrolases"/>
    <property type="match status" value="1"/>
</dbReference>
<evidence type="ECO:0000256" key="4">
    <source>
        <dbReference type="ARBA" id="ARBA00023015"/>
    </source>
</evidence>
<evidence type="ECO:0000256" key="3">
    <source>
        <dbReference type="ARBA" id="ARBA00023012"/>
    </source>
</evidence>
<keyword evidence="6" id="KW-0804">Transcription</keyword>
<evidence type="ECO:0000313" key="9">
    <source>
        <dbReference type="Proteomes" id="UP000709466"/>
    </source>
</evidence>
<dbReference type="InterPro" id="IPR002197">
    <property type="entry name" value="HTH_Fis"/>
</dbReference>
<proteinExistence type="predicted"/>
<dbReference type="EMBL" id="JAATOP010000001">
    <property type="protein sequence ID" value="NIY70868.1"/>
    <property type="molecule type" value="Genomic_DNA"/>
</dbReference>
<dbReference type="Gene3D" id="1.10.10.60">
    <property type="entry name" value="Homeodomain-like"/>
    <property type="match status" value="1"/>
</dbReference>
<dbReference type="Proteomes" id="UP000709466">
    <property type="component" value="Unassembled WGS sequence"/>
</dbReference>
<feature type="domain" description="Sigma-54 factor interaction" evidence="7">
    <location>
        <begin position="26"/>
        <end position="254"/>
    </location>
</feature>
<dbReference type="InterPro" id="IPR027417">
    <property type="entry name" value="P-loop_NTPase"/>
</dbReference>
<dbReference type="PRINTS" id="PR01590">
    <property type="entry name" value="HTHFIS"/>
</dbReference>
<dbReference type="RefSeq" id="WP_167635764.1">
    <property type="nucleotide sequence ID" value="NZ_JAATOP010000001.1"/>
</dbReference>
<dbReference type="SUPFAM" id="SSF46689">
    <property type="entry name" value="Homeodomain-like"/>
    <property type="match status" value="1"/>
</dbReference>
<dbReference type="CDD" id="cd00009">
    <property type="entry name" value="AAA"/>
    <property type="match status" value="1"/>
</dbReference>
<dbReference type="SUPFAM" id="SSF52540">
    <property type="entry name" value="P-loop containing nucleoside triphosphate hydrolases"/>
    <property type="match status" value="1"/>
</dbReference>
<keyword evidence="1" id="KW-0547">Nucleotide-binding</keyword>
<dbReference type="SMART" id="SM00382">
    <property type="entry name" value="AAA"/>
    <property type="match status" value="1"/>
</dbReference>
<keyword evidence="9" id="KW-1185">Reference proteome</keyword>
<protein>
    <submittedName>
        <fullName evidence="8">Sigma-54-dependent Fis family transcriptional regulator</fullName>
    </submittedName>
</protein>
<name>A0ABX0VSJ7_9RHOB</name>
<comment type="caution">
    <text evidence="8">The sequence shown here is derived from an EMBL/GenBank/DDBJ whole genome shotgun (WGS) entry which is preliminary data.</text>
</comment>
<keyword evidence="5" id="KW-0238">DNA-binding</keyword>
<evidence type="ECO:0000256" key="5">
    <source>
        <dbReference type="ARBA" id="ARBA00023125"/>
    </source>
</evidence>
<dbReference type="PROSITE" id="PS50045">
    <property type="entry name" value="SIGMA54_INTERACT_4"/>
    <property type="match status" value="1"/>
</dbReference>
<evidence type="ECO:0000256" key="6">
    <source>
        <dbReference type="ARBA" id="ARBA00023163"/>
    </source>
</evidence>
<accession>A0ABX0VSJ7</accession>